<evidence type="ECO:0000313" key="2">
    <source>
        <dbReference type="EMBL" id="NWJ48661.1"/>
    </source>
</evidence>
<keyword evidence="2" id="KW-0503">Monooxygenase</keyword>
<organism evidence="2 4">
    <name type="scientific">Candidatus Chlorohelix allophototropha</name>
    <dbReference type="NCBI Taxonomy" id="3003348"/>
    <lineage>
        <taxon>Bacteria</taxon>
        <taxon>Bacillati</taxon>
        <taxon>Chloroflexota</taxon>
        <taxon>Chloroflexia</taxon>
        <taxon>Candidatus Chloroheliales</taxon>
        <taxon>Candidatus Chloroheliaceae</taxon>
        <taxon>Candidatus Chlorohelix</taxon>
    </lineage>
</organism>
<accession>A0A8T7M9D5</accession>
<reference evidence="2 4" key="1">
    <citation type="submission" date="2020-06" db="EMBL/GenBank/DDBJ databases">
        <title>Anoxygenic phototrophic Chloroflexota member uses a Type I reaction center.</title>
        <authorList>
            <person name="Tsuji J.M."/>
            <person name="Shaw N.A."/>
            <person name="Nagashima S."/>
            <person name="Venkiteswaran J."/>
            <person name="Schiff S.L."/>
            <person name="Hanada S."/>
            <person name="Tank M."/>
            <person name="Neufeld J.D."/>
        </authorList>
    </citation>
    <scope>NUCLEOTIDE SEQUENCE [LARGE SCALE GENOMIC DNA]</scope>
    <source>
        <strain evidence="2">L227-S17</strain>
    </source>
</reference>
<dbReference type="Proteomes" id="UP001431572">
    <property type="component" value="Chromosome 2"/>
</dbReference>
<gene>
    <name evidence="2" type="ORF">HXX08_22605</name>
    <name evidence="3" type="ORF">OZ401_004205</name>
</gene>
<sequence length="93" mass="10897">MFTRALNIEIDPTTREKVMKLWRDHATPILQRQRGFMRGYALTNSDTGKGVVICIWKTKYESDNFENSSEFEAAVSPFRQYFIAPPSLDFFRI</sequence>
<dbReference type="Gene3D" id="3.30.70.100">
    <property type="match status" value="1"/>
</dbReference>
<dbReference type="Pfam" id="PF03992">
    <property type="entry name" value="ABM"/>
    <property type="match status" value="1"/>
</dbReference>
<keyword evidence="5" id="KW-1185">Reference proteome</keyword>
<evidence type="ECO:0000313" key="5">
    <source>
        <dbReference type="Proteomes" id="UP001431572"/>
    </source>
</evidence>
<evidence type="ECO:0000313" key="4">
    <source>
        <dbReference type="Proteomes" id="UP000521676"/>
    </source>
</evidence>
<dbReference type="RefSeq" id="WP_341470496.1">
    <property type="nucleotide sequence ID" value="NZ_CP128400.1"/>
</dbReference>
<name>A0A8T7M9D5_9CHLR</name>
<reference evidence="3" key="2">
    <citation type="journal article" date="2024" name="Nature">
        <title>Anoxygenic phototroph of the Chloroflexota uses a type I reaction centre.</title>
        <authorList>
            <person name="Tsuji J.M."/>
            <person name="Shaw N.A."/>
            <person name="Nagashima S."/>
            <person name="Venkiteswaran J.J."/>
            <person name="Schiff S.L."/>
            <person name="Watanabe T."/>
            <person name="Fukui M."/>
            <person name="Hanada S."/>
            <person name="Tank M."/>
            <person name="Neufeld J.D."/>
        </authorList>
    </citation>
    <scope>NUCLEOTIDE SEQUENCE</scope>
    <source>
        <strain evidence="3">L227-S17</strain>
    </source>
</reference>
<protein>
    <submittedName>
        <fullName evidence="2">Antibiotic biosynthesis monooxygenase</fullName>
    </submittedName>
</protein>
<feature type="domain" description="ABM" evidence="1">
    <location>
        <begin position="1"/>
        <end position="75"/>
    </location>
</feature>
<dbReference type="GO" id="GO:0004497">
    <property type="term" value="F:monooxygenase activity"/>
    <property type="evidence" value="ECO:0007669"/>
    <property type="project" value="UniProtKB-KW"/>
</dbReference>
<dbReference type="EMBL" id="JACATZ010000003">
    <property type="protein sequence ID" value="NWJ48661.1"/>
    <property type="molecule type" value="Genomic_DNA"/>
</dbReference>
<keyword evidence="2" id="KW-0560">Oxidoreductase</keyword>
<evidence type="ECO:0000259" key="1">
    <source>
        <dbReference type="Pfam" id="PF03992"/>
    </source>
</evidence>
<dbReference type="Proteomes" id="UP000521676">
    <property type="component" value="Unassembled WGS sequence"/>
</dbReference>
<dbReference type="InterPro" id="IPR011008">
    <property type="entry name" value="Dimeric_a/b-barrel"/>
</dbReference>
<dbReference type="SUPFAM" id="SSF54909">
    <property type="entry name" value="Dimeric alpha+beta barrel"/>
    <property type="match status" value="1"/>
</dbReference>
<dbReference type="InterPro" id="IPR007138">
    <property type="entry name" value="ABM_dom"/>
</dbReference>
<evidence type="ECO:0000313" key="3">
    <source>
        <dbReference type="EMBL" id="WJW68591.1"/>
    </source>
</evidence>
<dbReference type="AlphaFoldDB" id="A0A8T7M9D5"/>
<dbReference type="EMBL" id="CP128400">
    <property type="protein sequence ID" value="WJW68591.1"/>
    <property type="molecule type" value="Genomic_DNA"/>
</dbReference>
<proteinExistence type="predicted"/>